<dbReference type="PANTHER" id="PTHR45982:SF1">
    <property type="entry name" value="REGULATOR OF CHROMOSOME CONDENSATION"/>
    <property type="match status" value="1"/>
</dbReference>
<feature type="transmembrane region" description="Helical" evidence="4">
    <location>
        <begin position="2552"/>
        <end position="2571"/>
    </location>
</feature>
<feature type="compositionally biased region" description="Basic and acidic residues" evidence="3">
    <location>
        <begin position="537"/>
        <end position="578"/>
    </location>
</feature>
<protein>
    <submittedName>
        <fullName evidence="5">Uncharacterized protein</fullName>
    </submittedName>
</protein>
<dbReference type="GeneID" id="39747085"/>
<feature type="region of interest" description="Disordered" evidence="3">
    <location>
        <begin position="702"/>
        <end position="733"/>
    </location>
</feature>
<evidence type="ECO:0000313" key="5">
    <source>
        <dbReference type="EMBL" id="GAW80372.1"/>
    </source>
</evidence>
<feature type="compositionally biased region" description="Basic and acidic residues" evidence="3">
    <location>
        <begin position="716"/>
        <end position="729"/>
    </location>
</feature>
<proteinExistence type="predicted"/>
<feature type="compositionally biased region" description="Basic and acidic residues" evidence="3">
    <location>
        <begin position="925"/>
        <end position="947"/>
    </location>
</feature>
<dbReference type="InterPro" id="IPR000408">
    <property type="entry name" value="Reg_chr_condens"/>
</dbReference>
<comment type="caution">
    <text evidence="5">The sequence shown here is derived from an EMBL/GenBank/DDBJ whole genome shotgun (WGS) entry which is preliminary data.</text>
</comment>
<dbReference type="InterPro" id="IPR009091">
    <property type="entry name" value="RCC1/BLIP-II"/>
</dbReference>
<evidence type="ECO:0000313" key="6">
    <source>
        <dbReference type="Proteomes" id="UP000195521"/>
    </source>
</evidence>
<dbReference type="Gene3D" id="2.130.10.30">
    <property type="entry name" value="Regulator of chromosome condensation 1/beta-lactamase-inhibitor protein II"/>
    <property type="match status" value="1"/>
</dbReference>
<evidence type="ECO:0000256" key="2">
    <source>
        <dbReference type="SAM" id="Coils"/>
    </source>
</evidence>
<keyword evidence="4" id="KW-0812">Transmembrane</keyword>
<feature type="compositionally biased region" description="Basic and acidic residues" evidence="3">
    <location>
        <begin position="1015"/>
        <end position="1042"/>
    </location>
</feature>
<feature type="transmembrane region" description="Helical" evidence="4">
    <location>
        <begin position="1922"/>
        <end position="1939"/>
    </location>
</feature>
<dbReference type="SUPFAM" id="SSF50985">
    <property type="entry name" value="RCC1/BLIP-II"/>
    <property type="match status" value="3"/>
</dbReference>
<feature type="region of interest" description="Disordered" evidence="3">
    <location>
        <begin position="2838"/>
        <end position="2871"/>
    </location>
</feature>
<dbReference type="Proteomes" id="UP000195521">
    <property type="component" value="Unassembled WGS sequence"/>
</dbReference>
<feature type="compositionally biased region" description="Basic and acidic residues" evidence="3">
    <location>
        <begin position="2838"/>
        <end position="2850"/>
    </location>
</feature>
<feature type="compositionally biased region" description="Basic and acidic residues" evidence="3">
    <location>
        <begin position="2859"/>
        <end position="2871"/>
    </location>
</feature>
<feature type="region of interest" description="Disordered" evidence="3">
    <location>
        <begin position="515"/>
        <end position="582"/>
    </location>
</feature>
<dbReference type="PROSITE" id="PS50012">
    <property type="entry name" value="RCC1_3"/>
    <property type="match status" value="1"/>
</dbReference>
<sequence>MGNCKSYSANFNVYKNNTNDLYENLICNFVRQDKRSFCQKAFVIYEFLKRKLENKDEYVYYLVSSSHRKKVKNAVVYLNEDYNIEILNFLLKLFKKMNNEYYKNMNNFYFSNYYNYFLRDESKFANFYEQMNIIQKIYNFVRLKYILENICLHVYFELYDNSNDTCEMNGNTMKKIFNTNELEKEKSIELFQLNKKVMGSISTEKKKIIHIIKKSFRKIENFSRNNLPYNAFDNFKMANVMCLYILNNNYKIKSIMYNIFTILFFINNYDALYGVNNYMNQHEKENNSDQNQDNEYTKKKYVFKDKVKYSLEHKSVYITYLFICLCLSFDNKIEEDSLFNTNININQKDISFIKHVTEFLNICTYSQKKKKKLFSQENKGKNIYHCSIRAIKNSYINDSLVNSHYICQKRYVKSILNVGNSNYFIKKNMIVFCFILFENSRYSLSCTSSKRNNHDNQYDKSFFDMNRSLFQKGMQMYEGKLALKKKFWKKVMHSMKFGHTNNNSKYYNTNCSIRGTDKDEDNDMGNEKDSDEYNNNDNHEYNNNDNHEYKNNDNLEYKNNDKHKSNDNENDNKLEIKNVDSPNSNLETVDQVEFDLNSIGFFRIDLHNLNFESKETFQENVQNFAKLYTIEKKNNSHFYIKKKIESNRDRELLQMMRENFVHVFNVLKTMRNKEICYISPASYYDESYDKIKKERKTFPNGSYIRVESNDNSNRSKSTEKTFKKEKGEEDANSLNKNYVNFESKNDMNEENNIRHLNELEEGKKDLLCFTIQNELKKPFFIGIHDTFVPFEMDKLILKRTHFKTIQEEEIKKEKNIYKQMPSHARIITKGHRNSSTLHEHESSEEQCEELYSQIEKEKHECISSKQEKEILYRELQNASKHKTDSNKKEEKANFCMENYNFEKNTCSLNLGNIGKRSNSLSPLEQSREGKNDKNEEHHKNDKNDKRTEQIMNKHNHMHNSKGAQMLVNNFCTTLEEIDDLERNINAQELENYVIHTGEINQNDVKEVKCNNSIKKENKGERINSKKEETQRDERRRDERQRDEEENEEDPHLRNIDTPTQSYEEEIYQNNGIDCLKIFIQHKPIGEMSYFVNNKYINIHFDMFKIQGETKKLIFSTYVNSENKVDTENDTNKINSEKVTHYKITLNNNEKFKYIIDLLFLHLNYNRLYFIYIPKKIIITNSFKSENNLFLNSMCCNCDIILENLCITPSDSSRNSSVNTYIPVYFEKINFIKLILFLLIDLVKIYNKIKKLQYHFENKCKEFMKNIYDYFEAKLKKGNDNFYKEEKKGKLLSITSNLLKKNSVKNSDQESLLSNDLNLSSIKRRSNFSEKYATSKEGNNNVDAKSQIMNVSSTFHSEHCTSNTNTGKNANGKVDNISLCADKNSANVNHAGSNNSTSNKYCNTMDDEETNILNNYHLHKMNNEKPFDIGYKYKNIYIKIIDLKLYEFISDYVNYIRENNSSYYLCPYIFVHKFRGLCFLFIPVCSNFYLIFYLFFFHFFNCSNFFNYKISFSKSINEEEISKENHIFQSNNNFLYINNMIRILNIYKNNKSYMKYTSLTKDIYNNNNICHYYKWKKNKIIIDIRNSFSTPYFIRTRSFISFIESTNLHINLKKLYLNKDYMFSLKLDRKNKPPNEFYSNANDVIFMFNYYFNVYTYFYDEKKNNTNKELFHHNRYIIIPYFKDIYISRDNLHVYLKMMEDENKADIFSDKTFFGEDQRSSCEMHDGKIQYKDKDISKEEEEKKFSKYDFIYNLYENCGDIFINYFYLLLNKLIFEIVNEIKLNNFLNIQNFLQLLNKYEVNFDTFFWVLYDNYMNIYKKYCVHAELVKFFNNSNRNETFNFDYLKKMNYNYCNKKKFYIRRILLFSVCVLLSFICKRILEFFVTNLNLPYENVFSCICFFFFSNNKQRNPNDDLHLNLLKSIYFNLFLSLSFVLQYIPLNVQHLNLYRIIRKVKKYKIILAFCLNYICGVNLPFYMFYELKHMPLNLFNDFFSFDKELIRNMSSIHFDLNNLRSMNESKDKNYYDGKTYLKMNDKEHIEWMDETCDYNISNDSLDLFKNKRINRKILKRFHNKTERKKNLNLIHLMIKMNFNACLRTFTFHDFPRASNNILSFLTNKNIHYFNQGSSVHCDLFALVRTLFVNFVFAFCRRGNYKINEYKNVRNAYYSKDETKDTEKMATNELLNTPLIKMTPDFYENPEEYSKELDLPIQHCNTFNQNKNFIFWGMHKLMEKNIFHVLLSIIEIHYSHLLNILPIFMKEIFNLLTCDLKNYLINIFFYIFIRTDKYKICNINNKKKSKVKSFTKMNKNNFSKQKENDAFQLNHRSHVLCETNSKDLFLNNSFGYSTNNYLEIIKRQRYTPSDNDNTDDYAYGYSNETKTDNDETECETENKTETENEAETQTETDSDLNEINKNAKEAAVEYEKCSSSNVKEKVKIILLDNDYNVYLIEFFFKIVLRIIPFFKQKKNKYISTSKSTIIYNLKIILNFLRSFQNIILSMKNNFYVFIYYFFIKGYTSLILLNTHRALKCFKKVFVLIIFSFGNPTSSENSHPFLVYVTYILYVLTVLSKLNIVNFHEHVMKKEKNIFTHDSIEKGKTYQCDNNNNGENAGNYSQQNKQKKQMHPEEQGEERKNNTPLSEDNFMSNNMWLKQKYEVWMYLEIIRSIKTNYVNFNNNIYLVPLNYLFINMKKLFKKHTEEEIRVDKFGKTDDNDEVDKNLKKKNKINSSKKEKYYDNSTLRETILNDKLQDNNLLININNRFISLYPTVKNVKVPKVYLKGVGDDVSKTLFSTTDFEKRTNFSDHNMDAEMKNKNPKEIQEMDRLNDIKCDNKIDKEKLKEQQNIKQKRENKNAHINTIDAPVRDDLPSERESTNDKHGKYIFGRIDKKDISNLLLYNLIYINKMNRKLNKCNFVSFNFKYYHYKKIISDYCKYYKIILETFKKKLCESYYAYTFGNNENGSLAIGRPSYLKLSPTIGPMGYNKNKKTIKKGTDFWFTNNLQLIPIKIKKICMNENIISVIDKKHNLYIGGYNTLVDTRNELNIKEKNTKRKNNEKRKLKNSSLSINEKIEIDKYFTNLRLKKMKKQEKNFLDYNSSSCDSDNLLFGNSSRQNEITNFLKPIFQCEKLNECCNNVQQKNNSLCNCATFCAPLNIVSDNFSSCESDKCSSFDSEDSDITYIKVNDVDEIKKNMNINILLNNHRDKFFYVKKKNYCLKKMSIDNFNIYNSILYSSSYANQYLAHVLPDQKSCMKLVNKFFRKSSNERYDERINSNLKYETNENVDKGKRNYDDYKYSKKYMKEKKKKNDKGNCKKNVTSAKGKSETVLLDSNLNNNKFIYNFIHDIKTRVKFVDIYNGADFVISINNFGHVYSWGNNKYGCLGTGDKINRYAPTLINPGHFFLYDFEKLQIHTNYKTEIKIKGSEKINAECCENILYNSLILETIKKNIHNKNKNSQNVLKENTLKSIETDGKLGNAGNSINANKCKDEDFFTLKTNNVYTSENMFNFENLEVKNVIISVHKIYVPISSIFCGSNHVCAYSNGSIFMWGEQKLGQISTPFENIYFDTFNISEISDSDSNNNYKTTKKNEKKENKKNKISEMLSSSLYSSTTESYYFNMIDKKKIENIKNRFNKAKLPFCKKKFSFNVENPIQNSFNITNNEILLNNRKLKLYSNFNSMNNSKRKKINNNLVLVPIQVCIFNLSYRVKKNESKSNSNNKTSKDSIESKDKCNMQSLINLHYNLHDMESYDDIDNNRNDNKISQKKVEAEKSILKRKNSYVRIFDYLENFIKAEVVNVYMSLFRNDINIYTNIPNNTNINPYVYGMKFYDYNFYDEKYMNVQDYYNETQNKEEFTYNSNNKFNNPSGTDCNKHDDLRKNGINEKYSYKKEYDDSLNSQNKVDILNIEDPNKFVKLMKENEIINPQVYEYIEKEETVCINIKLIVFLFLFVKKKYMTIFLNSILMVSNVSCGEANTVITCLKKSIYDKYYQYIMKNITCLDNYKHMENEKMKSKMNITFPDYYFSSASETNDFMYRNDIYDIKNYTSTIVNWGDKSFDEFKIMNSTYSCSDTSRLCRMIKEILAHYMCIYVCGRDTNNNLCLNNINQSVYTFTRITNNFFYYNFNNFLYLHKYNYYLYYIYKNNVHINHNNDKAYIQNNPLTTFKNRFNTLTNKETNTNLTNSKSQGISPNQFIIIKKIVCSNIVTCVLDIHNNIYMAGDLKHYFPNYFQHIAYGSSPFIKINLNNTKSVKNISINQNNIFLIYDDNSLKILGYNDYIDFFKYNHPIFFTNKHNQKHSYNMLTIQNPDFLVKQVSV</sequence>
<keyword evidence="4" id="KW-1133">Transmembrane helix</keyword>
<feature type="compositionally biased region" description="Basic and acidic residues" evidence="3">
    <location>
        <begin position="2621"/>
        <end position="2632"/>
    </location>
</feature>
<dbReference type="RefSeq" id="XP_028542961.1">
    <property type="nucleotide sequence ID" value="XM_028687160.1"/>
</dbReference>
<feature type="transmembrane region" description="Helical" evidence="4">
    <location>
        <begin position="2502"/>
        <end position="2521"/>
    </location>
</feature>
<reference evidence="6" key="1">
    <citation type="submission" date="2017-04" db="EMBL/GenBank/DDBJ databases">
        <title>Plasmodium gonderi genome.</title>
        <authorList>
            <person name="Arisue N."/>
            <person name="Honma H."/>
            <person name="Kawai S."/>
            <person name="Tougan T."/>
            <person name="Tanabe K."/>
            <person name="Horii T."/>
        </authorList>
    </citation>
    <scope>NUCLEOTIDE SEQUENCE [LARGE SCALE GENOMIC DNA]</scope>
    <source>
        <strain evidence="6">ATCC 30045</strain>
    </source>
</reference>
<keyword evidence="6" id="KW-1185">Reference proteome</keyword>
<feature type="transmembrane region" description="Helical" evidence="4">
    <location>
        <begin position="1857"/>
        <end position="1875"/>
    </location>
</feature>
<evidence type="ECO:0000256" key="3">
    <source>
        <dbReference type="SAM" id="MobiDB-lite"/>
    </source>
</evidence>
<feature type="region of interest" description="Disordered" evidence="3">
    <location>
        <begin position="2597"/>
        <end position="2638"/>
    </location>
</feature>
<name>A0A1Y1JHX4_PLAGO</name>
<feature type="region of interest" description="Disordered" evidence="3">
    <location>
        <begin position="2361"/>
        <end position="2406"/>
    </location>
</feature>
<dbReference type="PANTHER" id="PTHR45982">
    <property type="entry name" value="REGULATOR OF CHROMOSOME CONDENSATION"/>
    <property type="match status" value="1"/>
</dbReference>
<keyword evidence="2" id="KW-0175">Coiled coil</keyword>
<feature type="transmembrane region" description="Helical" evidence="4">
    <location>
        <begin position="1476"/>
        <end position="1499"/>
    </location>
</feature>
<feature type="repeat" description="RCC1" evidence="1">
    <location>
        <begin position="3364"/>
        <end position="3391"/>
    </location>
</feature>
<evidence type="ECO:0000256" key="1">
    <source>
        <dbReference type="PROSITE-ProRule" id="PRU00235"/>
    </source>
</evidence>
<feature type="compositionally biased region" description="Low complexity" evidence="3">
    <location>
        <begin position="2601"/>
        <end position="2610"/>
    </location>
</feature>
<dbReference type="Pfam" id="PF00415">
    <property type="entry name" value="RCC1"/>
    <property type="match status" value="1"/>
</dbReference>
<dbReference type="OMA" id="EANTVIT"/>
<gene>
    <name evidence="5" type="ORF">PGO_072870</name>
</gene>
<feature type="coiled-coil region" evidence="2">
    <location>
        <begin position="3032"/>
        <end position="3059"/>
    </location>
</feature>
<feature type="region of interest" description="Disordered" evidence="3">
    <location>
        <begin position="917"/>
        <end position="947"/>
    </location>
</feature>
<feature type="transmembrane region" description="Helical" evidence="4">
    <location>
        <begin position="1959"/>
        <end position="1978"/>
    </location>
</feature>
<dbReference type="OrthoDB" id="5370059at2759"/>
<keyword evidence="4" id="KW-0472">Membrane</keyword>
<dbReference type="EMBL" id="BDQF01000008">
    <property type="protein sequence ID" value="GAW80372.1"/>
    <property type="molecule type" value="Genomic_DNA"/>
</dbReference>
<feature type="region of interest" description="Disordered" evidence="3">
    <location>
        <begin position="1015"/>
        <end position="1058"/>
    </location>
</feature>
<feature type="compositionally biased region" description="Acidic residues" evidence="3">
    <location>
        <begin position="2395"/>
        <end position="2406"/>
    </location>
</feature>
<evidence type="ECO:0000256" key="4">
    <source>
        <dbReference type="SAM" id="Phobius"/>
    </source>
</evidence>
<dbReference type="InterPro" id="IPR051553">
    <property type="entry name" value="Ran_GTPase-activating"/>
</dbReference>
<feature type="compositionally biased region" description="Acidic residues" evidence="3">
    <location>
        <begin position="518"/>
        <end position="534"/>
    </location>
</feature>
<organism evidence="5 6">
    <name type="scientific">Plasmodium gonderi</name>
    <dbReference type="NCBI Taxonomy" id="77519"/>
    <lineage>
        <taxon>Eukaryota</taxon>
        <taxon>Sar</taxon>
        <taxon>Alveolata</taxon>
        <taxon>Apicomplexa</taxon>
        <taxon>Aconoidasida</taxon>
        <taxon>Haemosporida</taxon>
        <taxon>Plasmodiidae</taxon>
        <taxon>Plasmodium</taxon>
        <taxon>Plasmodium (Plasmodium)</taxon>
    </lineage>
</organism>
<accession>A0A1Y1JHX4</accession>